<evidence type="ECO:0000256" key="3">
    <source>
        <dbReference type="ARBA" id="ARBA00022692"/>
    </source>
</evidence>
<comment type="caution">
    <text evidence="7">The sequence shown here is derived from an EMBL/GenBank/DDBJ whole genome shotgun (WGS) entry which is preliminary data.</text>
</comment>
<dbReference type="AlphaFoldDB" id="A0AAN5D361"/>
<evidence type="ECO:0000256" key="6">
    <source>
        <dbReference type="SAM" id="Phobius"/>
    </source>
</evidence>
<dbReference type="PANTHER" id="PTHR22945">
    <property type="entry name" value="SERPENTINE RECEPTOR, CLASS D DELTA"/>
    <property type="match status" value="1"/>
</dbReference>
<dbReference type="InterPro" id="IPR050920">
    <property type="entry name" value="Nematode_rcpt-like_delta"/>
</dbReference>
<dbReference type="Proteomes" id="UP001328107">
    <property type="component" value="Unassembled WGS sequence"/>
</dbReference>
<accession>A0AAN5D361</accession>
<proteinExistence type="inferred from homology"/>
<feature type="non-terminal residue" evidence="7">
    <location>
        <position position="1"/>
    </location>
</feature>
<protein>
    <recommendedName>
        <fullName evidence="9">G protein-coupled receptor</fullName>
    </recommendedName>
</protein>
<evidence type="ECO:0000256" key="2">
    <source>
        <dbReference type="ARBA" id="ARBA00009166"/>
    </source>
</evidence>
<dbReference type="EMBL" id="BTRK01000005">
    <property type="protein sequence ID" value="GMR54877.1"/>
    <property type="molecule type" value="Genomic_DNA"/>
</dbReference>
<dbReference type="InterPro" id="IPR019421">
    <property type="entry name" value="7TM_GPCR_serpentine_rcpt_Srd"/>
</dbReference>
<comment type="similarity">
    <text evidence="2">Belongs to the nematode receptor-like protein srd family.</text>
</comment>
<dbReference type="GO" id="GO:0016020">
    <property type="term" value="C:membrane"/>
    <property type="evidence" value="ECO:0007669"/>
    <property type="project" value="UniProtKB-SubCell"/>
</dbReference>
<evidence type="ECO:0000256" key="4">
    <source>
        <dbReference type="ARBA" id="ARBA00022989"/>
    </source>
</evidence>
<evidence type="ECO:0000256" key="1">
    <source>
        <dbReference type="ARBA" id="ARBA00004141"/>
    </source>
</evidence>
<feature type="transmembrane region" description="Helical" evidence="6">
    <location>
        <begin position="39"/>
        <end position="58"/>
    </location>
</feature>
<keyword evidence="8" id="KW-1185">Reference proteome</keyword>
<feature type="non-terminal residue" evidence="7">
    <location>
        <position position="125"/>
    </location>
</feature>
<evidence type="ECO:0000256" key="5">
    <source>
        <dbReference type="ARBA" id="ARBA00023136"/>
    </source>
</evidence>
<name>A0AAN5D361_9BILA</name>
<feature type="transmembrane region" description="Helical" evidence="6">
    <location>
        <begin position="95"/>
        <end position="114"/>
    </location>
</feature>
<comment type="subcellular location">
    <subcellularLocation>
        <location evidence="1">Membrane</location>
        <topology evidence="1">Multi-pass membrane protein</topology>
    </subcellularLocation>
</comment>
<keyword evidence="3 6" id="KW-0812">Transmembrane</keyword>
<dbReference type="Pfam" id="PF10317">
    <property type="entry name" value="7TM_GPCR_Srd"/>
    <property type="match status" value="1"/>
</dbReference>
<reference evidence="8" key="1">
    <citation type="submission" date="2022-10" db="EMBL/GenBank/DDBJ databases">
        <title>Genome assembly of Pristionchus species.</title>
        <authorList>
            <person name="Yoshida K."/>
            <person name="Sommer R.J."/>
        </authorList>
    </citation>
    <scope>NUCLEOTIDE SEQUENCE [LARGE SCALE GENOMIC DNA]</scope>
    <source>
        <strain evidence="8">RS5460</strain>
    </source>
</reference>
<organism evidence="7 8">
    <name type="scientific">Pristionchus mayeri</name>
    <dbReference type="NCBI Taxonomy" id="1317129"/>
    <lineage>
        <taxon>Eukaryota</taxon>
        <taxon>Metazoa</taxon>
        <taxon>Ecdysozoa</taxon>
        <taxon>Nematoda</taxon>
        <taxon>Chromadorea</taxon>
        <taxon>Rhabditida</taxon>
        <taxon>Rhabditina</taxon>
        <taxon>Diplogasteromorpha</taxon>
        <taxon>Diplogasteroidea</taxon>
        <taxon>Neodiplogasteridae</taxon>
        <taxon>Pristionchus</taxon>
    </lineage>
</organism>
<sequence length="125" mass="13763">TMFAFEALTYSIGLIGLSANGILIYAIRRNTPEALCKYAIIFLAAACCDCIGLLSMLITGTREVIFSGSCMLEFHGVCSLFSDAVTCVPSGLQEYMYDTTVSILCLSFVYRLQIIRDTKFANRKV</sequence>
<gene>
    <name evidence="7" type="ORF">PMAYCL1PPCAC_25072</name>
</gene>
<evidence type="ECO:0000313" key="7">
    <source>
        <dbReference type="EMBL" id="GMR54877.1"/>
    </source>
</evidence>
<feature type="transmembrane region" description="Helical" evidence="6">
    <location>
        <begin position="7"/>
        <end position="27"/>
    </location>
</feature>
<keyword evidence="5 6" id="KW-0472">Membrane</keyword>
<keyword evidence="4 6" id="KW-1133">Transmembrane helix</keyword>
<evidence type="ECO:0000313" key="8">
    <source>
        <dbReference type="Proteomes" id="UP001328107"/>
    </source>
</evidence>
<dbReference type="PANTHER" id="PTHR22945:SF40">
    <property type="entry name" value="SERPENTINE RECEPTOR, CLASS D (DELTA)-RELATED"/>
    <property type="match status" value="1"/>
</dbReference>
<evidence type="ECO:0008006" key="9">
    <source>
        <dbReference type="Google" id="ProtNLM"/>
    </source>
</evidence>